<reference evidence="1" key="1">
    <citation type="journal article" date="2014" name="Front. Microbiol.">
        <title>High frequency of phylogenetically diverse reductive dehalogenase-homologous genes in deep subseafloor sedimentary metagenomes.</title>
        <authorList>
            <person name="Kawai M."/>
            <person name="Futagami T."/>
            <person name="Toyoda A."/>
            <person name="Takaki Y."/>
            <person name="Nishi S."/>
            <person name="Hori S."/>
            <person name="Arai W."/>
            <person name="Tsubouchi T."/>
            <person name="Morono Y."/>
            <person name="Uchiyama I."/>
            <person name="Ito T."/>
            <person name="Fujiyama A."/>
            <person name="Inagaki F."/>
            <person name="Takami H."/>
        </authorList>
    </citation>
    <scope>NUCLEOTIDE SEQUENCE</scope>
    <source>
        <strain evidence="1">Expedition CK06-06</strain>
    </source>
</reference>
<name>X1EHN7_9ZZZZ</name>
<evidence type="ECO:0000313" key="1">
    <source>
        <dbReference type="EMBL" id="GAH19880.1"/>
    </source>
</evidence>
<dbReference type="AlphaFoldDB" id="X1EHN7"/>
<sequence>KQNRGINFNMKLTNLSLKDLITEKGKLTFLIGAGCSVDPPSCQPAGKTMMNMYIKWMQTHQN</sequence>
<protein>
    <submittedName>
        <fullName evidence="1">Uncharacterized protein</fullName>
    </submittedName>
</protein>
<comment type="caution">
    <text evidence="1">The sequence shown here is derived from an EMBL/GenBank/DDBJ whole genome shotgun (WGS) entry which is preliminary data.</text>
</comment>
<accession>X1EHN7</accession>
<feature type="non-terminal residue" evidence="1">
    <location>
        <position position="1"/>
    </location>
</feature>
<gene>
    <name evidence="1" type="ORF">S03H2_04292</name>
</gene>
<organism evidence="1">
    <name type="scientific">marine sediment metagenome</name>
    <dbReference type="NCBI Taxonomy" id="412755"/>
    <lineage>
        <taxon>unclassified sequences</taxon>
        <taxon>metagenomes</taxon>
        <taxon>ecological metagenomes</taxon>
    </lineage>
</organism>
<dbReference type="EMBL" id="BARU01001686">
    <property type="protein sequence ID" value="GAH19880.1"/>
    <property type="molecule type" value="Genomic_DNA"/>
</dbReference>
<proteinExistence type="predicted"/>